<dbReference type="EMBL" id="AKGD01000001">
    <property type="protein sequence ID" value="EIT71005.1"/>
    <property type="molecule type" value="Genomic_DNA"/>
</dbReference>
<evidence type="ECO:0000256" key="1">
    <source>
        <dbReference type="SAM" id="MobiDB-lite"/>
    </source>
</evidence>
<gene>
    <name evidence="3" type="ORF">WQQ_11420</name>
</gene>
<feature type="domain" description="DUF4340" evidence="2">
    <location>
        <begin position="66"/>
        <end position="201"/>
    </location>
</feature>
<organism evidence="3 4">
    <name type="scientific">Hydrocarboniphaga effusa AP103</name>
    <dbReference type="NCBI Taxonomy" id="1172194"/>
    <lineage>
        <taxon>Bacteria</taxon>
        <taxon>Pseudomonadati</taxon>
        <taxon>Pseudomonadota</taxon>
        <taxon>Gammaproteobacteria</taxon>
        <taxon>Nevskiales</taxon>
        <taxon>Nevskiaceae</taxon>
        <taxon>Hydrocarboniphaga</taxon>
    </lineage>
</organism>
<feature type="region of interest" description="Disordered" evidence="1">
    <location>
        <begin position="275"/>
        <end position="296"/>
    </location>
</feature>
<dbReference type="AlphaFoldDB" id="I8TB57"/>
<evidence type="ECO:0000259" key="2">
    <source>
        <dbReference type="Pfam" id="PF14238"/>
    </source>
</evidence>
<sequence>MNRTILNGGLLLIAIGLGVAVWTSGNKDDDKSSGPLTSLAPNAVSRISIEHPDAPAIKLEKKDGEWKLVAPVQADTDSFEVSALVGLADTKRQYELGDSDLDYKSLGLDPPAFRITLNDQTLDFGGDEPIRYRRYVRVDGDKVALIDNPSSAALDKDYSDLLSKSIVPLGAQITRLALPGLTIEKNAAGEWASPENPQAKPIDLQTVVDAWNASKAMWNGAELAQGSQGEAVAVTLADGRTLNFIVTARTPQFVLSRPDLNVRYTIDKNEVGKMLELPKPGEAKPAGETGAPTPEP</sequence>
<dbReference type="Pfam" id="PF14238">
    <property type="entry name" value="DUF4340"/>
    <property type="match status" value="1"/>
</dbReference>
<evidence type="ECO:0000313" key="3">
    <source>
        <dbReference type="EMBL" id="EIT71005.1"/>
    </source>
</evidence>
<keyword evidence="4" id="KW-1185">Reference proteome</keyword>
<name>I8TB57_9GAMM</name>
<evidence type="ECO:0000313" key="4">
    <source>
        <dbReference type="Proteomes" id="UP000003704"/>
    </source>
</evidence>
<dbReference type="OrthoDB" id="7062720at2"/>
<comment type="caution">
    <text evidence="3">The sequence shown here is derived from an EMBL/GenBank/DDBJ whole genome shotgun (WGS) entry which is preliminary data.</text>
</comment>
<dbReference type="RefSeq" id="WP_007184097.1">
    <property type="nucleotide sequence ID" value="NZ_AKGD01000001.1"/>
</dbReference>
<protein>
    <recommendedName>
        <fullName evidence="2">DUF4340 domain-containing protein</fullName>
    </recommendedName>
</protein>
<dbReference type="InterPro" id="IPR025641">
    <property type="entry name" value="DUF4340"/>
</dbReference>
<proteinExistence type="predicted"/>
<reference evidence="3 4" key="1">
    <citation type="journal article" date="2012" name="J. Bacteriol.">
        <title>Genome Sequence of n-Alkane-Degrading Hydrocarboniphaga effusa Strain AP103T (ATCC BAA-332T).</title>
        <authorList>
            <person name="Chang H.K."/>
            <person name="Zylstra G.J."/>
            <person name="Chae J.C."/>
        </authorList>
    </citation>
    <scope>NUCLEOTIDE SEQUENCE [LARGE SCALE GENOMIC DNA]</scope>
    <source>
        <strain evidence="3 4">AP103</strain>
    </source>
</reference>
<dbReference type="STRING" id="1172194.WQQ_11420"/>
<dbReference type="Proteomes" id="UP000003704">
    <property type="component" value="Unassembled WGS sequence"/>
</dbReference>
<accession>I8TB57</accession>